<organism evidence="16 17">
    <name type="scientific">Actinomadura syzygii</name>
    <dbReference type="NCBI Taxonomy" id="1427538"/>
    <lineage>
        <taxon>Bacteria</taxon>
        <taxon>Bacillati</taxon>
        <taxon>Actinomycetota</taxon>
        <taxon>Actinomycetes</taxon>
        <taxon>Streptosporangiales</taxon>
        <taxon>Thermomonosporaceae</taxon>
        <taxon>Actinomadura</taxon>
    </lineage>
</organism>
<dbReference type="FunFam" id="3.90.700.10:FF:000006">
    <property type="entry name" value="Succinate dehydrogenase flavoprotein subunit"/>
    <property type="match status" value="1"/>
</dbReference>
<proteinExistence type="inferred from homology"/>
<feature type="domain" description="Fumarate reductase/succinate dehydrogenase flavoprotein-like C-terminal" evidence="15">
    <location>
        <begin position="510"/>
        <end position="644"/>
    </location>
</feature>
<accession>A0A5D0U7E6</accession>
<evidence type="ECO:0000256" key="5">
    <source>
        <dbReference type="ARBA" id="ARBA00022448"/>
    </source>
</evidence>
<dbReference type="InterPro" id="IPR015939">
    <property type="entry name" value="Fum_Rdtase/Succ_DH_flav-like_C"/>
</dbReference>
<evidence type="ECO:0000256" key="6">
    <source>
        <dbReference type="ARBA" id="ARBA00022475"/>
    </source>
</evidence>
<protein>
    <recommendedName>
        <fullName evidence="4">succinate dehydrogenase</fullName>
        <ecNumber evidence="4">1.3.5.1</ecNumber>
    </recommendedName>
</protein>
<name>A0A5D0U7E6_9ACTN</name>
<dbReference type="SUPFAM" id="SSF56425">
    <property type="entry name" value="Succinate dehydrogenase/fumarate reductase flavoprotein, catalytic domain"/>
    <property type="match status" value="1"/>
</dbReference>
<dbReference type="InterPro" id="IPR011280">
    <property type="entry name" value="Succ_DH/Fum_Rdt_flav_su"/>
</dbReference>
<dbReference type="Gene3D" id="3.90.700.10">
    <property type="entry name" value="Succinate dehydrogenase/fumarate reductase flavoprotein, catalytic domain"/>
    <property type="match status" value="1"/>
</dbReference>
<keyword evidence="8" id="KW-0274">FAD</keyword>
<evidence type="ECO:0000256" key="3">
    <source>
        <dbReference type="ARBA" id="ARBA00008040"/>
    </source>
</evidence>
<evidence type="ECO:0000313" key="16">
    <source>
        <dbReference type="EMBL" id="TYC14027.1"/>
    </source>
</evidence>
<dbReference type="NCBIfam" id="NF005749">
    <property type="entry name" value="PRK07573.1"/>
    <property type="match status" value="1"/>
</dbReference>
<gene>
    <name evidence="16" type="ORF">FXF65_18525</name>
</gene>
<dbReference type="PANTHER" id="PTHR11632:SF53">
    <property type="entry name" value="SUCCINATE DEHYDROGENASE FLAVOPROTEIN SUBUNIT"/>
    <property type="match status" value="1"/>
</dbReference>
<dbReference type="Proteomes" id="UP000322634">
    <property type="component" value="Unassembled WGS sequence"/>
</dbReference>
<keyword evidence="10" id="KW-0560">Oxidoreductase</keyword>
<dbReference type="FunFam" id="1.20.58.100:FF:000003">
    <property type="entry name" value="Succinate dehydrogenase flavoprotein subunit"/>
    <property type="match status" value="1"/>
</dbReference>
<comment type="similarity">
    <text evidence="3">Belongs to the FAD-dependent oxidoreductase 2 family. FRD/SDH subfamily.</text>
</comment>
<dbReference type="GO" id="GO:0050660">
    <property type="term" value="F:flavin adenine dinucleotide binding"/>
    <property type="evidence" value="ECO:0007669"/>
    <property type="project" value="TreeGrafter"/>
</dbReference>
<comment type="caution">
    <text evidence="16">The sequence shown here is derived from an EMBL/GenBank/DDBJ whole genome shotgun (WGS) entry which is preliminary data.</text>
</comment>
<dbReference type="PANTHER" id="PTHR11632">
    <property type="entry name" value="SUCCINATE DEHYDROGENASE 2 FLAVOPROTEIN SUBUNIT"/>
    <property type="match status" value="1"/>
</dbReference>
<dbReference type="Gene3D" id="1.20.58.100">
    <property type="entry name" value="Fumarate reductase/succinate dehydrogenase flavoprotein-like, C-terminal domain"/>
    <property type="match status" value="1"/>
</dbReference>
<dbReference type="Pfam" id="PF02910">
    <property type="entry name" value="Succ_DH_flav_C"/>
    <property type="match status" value="1"/>
</dbReference>
<evidence type="ECO:0000256" key="8">
    <source>
        <dbReference type="ARBA" id="ARBA00022827"/>
    </source>
</evidence>
<dbReference type="InterPro" id="IPR027477">
    <property type="entry name" value="Succ_DH/fumarate_Rdtase_cat_sf"/>
</dbReference>
<evidence type="ECO:0000256" key="9">
    <source>
        <dbReference type="ARBA" id="ARBA00022982"/>
    </source>
</evidence>
<evidence type="ECO:0000256" key="12">
    <source>
        <dbReference type="ARBA" id="ARBA00049220"/>
    </source>
</evidence>
<feature type="active site" description="Proton acceptor" evidence="13">
    <location>
        <position position="340"/>
    </location>
</feature>
<comment type="subcellular location">
    <subcellularLocation>
        <location evidence="2">Cell membrane</location>
        <topology evidence="2">Peripheral membrane protein</topology>
        <orientation evidence="2">Cytoplasmic side</orientation>
    </subcellularLocation>
</comment>
<evidence type="ECO:0000313" key="17">
    <source>
        <dbReference type="Proteomes" id="UP000322634"/>
    </source>
</evidence>
<dbReference type="InterPro" id="IPR036188">
    <property type="entry name" value="FAD/NAD-bd_sf"/>
</dbReference>
<keyword evidence="11" id="KW-0472">Membrane</keyword>
<evidence type="ECO:0000256" key="10">
    <source>
        <dbReference type="ARBA" id="ARBA00023002"/>
    </source>
</evidence>
<dbReference type="InterPro" id="IPR030664">
    <property type="entry name" value="SdhA/FrdA/AprA"/>
</dbReference>
<dbReference type="OrthoDB" id="9805351at2"/>
<dbReference type="InterPro" id="IPR037099">
    <property type="entry name" value="Fum_R/Succ_DH_flav-like_C_sf"/>
</dbReference>
<feature type="domain" description="FAD-dependent oxidoreductase 2 FAD-binding" evidence="14">
    <location>
        <begin position="46"/>
        <end position="451"/>
    </location>
</feature>
<dbReference type="GO" id="GO:0009061">
    <property type="term" value="P:anaerobic respiration"/>
    <property type="evidence" value="ECO:0007669"/>
    <property type="project" value="TreeGrafter"/>
</dbReference>
<dbReference type="RefSeq" id="WP_148351569.1">
    <property type="nucleotide sequence ID" value="NZ_JBHSBF010000010.1"/>
</dbReference>
<evidence type="ECO:0000259" key="14">
    <source>
        <dbReference type="Pfam" id="PF00890"/>
    </source>
</evidence>
<dbReference type="AlphaFoldDB" id="A0A5D0U7E6"/>
<comment type="cofactor">
    <cofactor evidence="1">
        <name>FAD</name>
        <dbReference type="ChEBI" id="CHEBI:57692"/>
    </cofactor>
</comment>
<dbReference type="GO" id="GO:0005886">
    <property type="term" value="C:plasma membrane"/>
    <property type="evidence" value="ECO:0007669"/>
    <property type="project" value="UniProtKB-SubCell"/>
</dbReference>
<dbReference type="InterPro" id="IPR003953">
    <property type="entry name" value="FAD-dep_OxRdtase_2_FAD-bd"/>
</dbReference>
<keyword evidence="7" id="KW-0285">Flavoprotein</keyword>
<dbReference type="SUPFAM" id="SSF51905">
    <property type="entry name" value="FAD/NAD(P)-binding domain"/>
    <property type="match status" value="1"/>
</dbReference>
<reference evidence="16 17" key="1">
    <citation type="submission" date="2019-08" db="EMBL/GenBank/DDBJ databases">
        <title>Actinomadura sp. nov. CYP1-5 isolated from mountain soil.</title>
        <authorList>
            <person name="Songsumanus A."/>
            <person name="Kuncharoen N."/>
            <person name="Kudo T."/>
            <person name="Yuki M."/>
            <person name="Igarashi Y."/>
            <person name="Tanasupawat S."/>
        </authorList>
    </citation>
    <scope>NUCLEOTIDE SEQUENCE [LARGE SCALE GENOMIC DNA]</scope>
    <source>
        <strain evidence="16 17">GKU157</strain>
    </source>
</reference>
<keyword evidence="6" id="KW-1003">Cell membrane</keyword>
<dbReference type="EC" id="1.3.5.1" evidence="4"/>
<dbReference type="SUPFAM" id="SSF46977">
    <property type="entry name" value="Succinate dehydrogenase/fumarate reductase flavoprotein C-terminal domain"/>
    <property type="match status" value="1"/>
</dbReference>
<evidence type="ECO:0000256" key="11">
    <source>
        <dbReference type="ARBA" id="ARBA00023136"/>
    </source>
</evidence>
<dbReference type="FunFam" id="3.50.50.60:FF:000009">
    <property type="entry name" value="Succinate dehydrogenase flavoprotein subunit"/>
    <property type="match status" value="1"/>
</dbReference>
<evidence type="ECO:0000256" key="7">
    <source>
        <dbReference type="ARBA" id="ARBA00022630"/>
    </source>
</evidence>
<dbReference type="Gene3D" id="3.50.50.60">
    <property type="entry name" value="FAD/NAD(P)-binding domain"/>
    <property type="match status" value="1"/>
</dbReference>
<keyword evidence="17" id="KW-1185">Reference proteome</keyword>
<evidence type="ECO:0000256" key="2">
    <source>
        <dbReference type="ARBA" id="ARBA00004413"/>
    </source>
</evidence>
<dbReference type="NCBIfam" id="TIGR01811">
    <property type="entry name" value="sdhA_Bsu"/>
    <property type="match status" value="1"/>
</dbReference>
<sequence length="645" mass="71570">MYDDFHDSGAPIADAKAPAGPIEDRWTTRKFDAKQVNPANKRKKKIIIIGTGLAGGAAGATLGEAGYHVVQFCFQDSPRRAHSIAAQGGINAAKNYRNDGDSVYRLFYETVKGGDFRSRESNVYRLADISRNIIDQCVAQGVPFAREYGGLLDNRSFGGTQVSRTFYARGQTGQQLLLGAYQALMRQVEAGNVELHPRHEMLDLIMEDGRARGVVVRNLINGEIEHHTADAVVLASGGYGNVYFLSTNAMGSNVTASWRAHRHGALFANPCYTQIHPTCIPVSGDHQSKLTLMSESLRNDGRVWVPKKGGDTRKPADIPEDERDYYLERIYPSFGNLVPRDIASRAAKNVCDEGRGVGPGGLGVYLDFADAIDRLGRDKVEAKYGNLFEMYERITGENPYDTPMRIYPAVHYTMGGLWVDYDLESTIPGLFVIGEANFSDHGANRLGASALMQGLADGYFVLPNTIGDYIARNALGPVAESAVAEAEERVRTRIEKLLSIDGDRSVDSFHRELGHIMWEYCGMERTEEGLRKALSLIPELRKEFWTRVKVTGKGEELNQQLEKAGRVADFFELAELMVIDALHRTESCGGHFRAESQDDDGEAKRDDDGFSYVAAWEWAGEDGRPVLHKEALEFEYVKPTQRSYK</sequence>
<dbReference type="Pfam" id="PF00890">
    <property type="entry name" value="FAD_binding_2"/>
    <property type="match status" value="1"/>
</dbReference>
<evidence type="ECO:0000256" key="1">
    <source>
        <dbReference type="ARBA" id="ARBA00001974"/>
    </source>
</evidence>
<comment type="catalytic activity">
    <reaction evidence="12">
        <text>a quinone + succinate = fumarate + a quinol</text>
        <dbReference type="Rhea" id="RHEA:40523"/>
        <dbReference type="ChEBI" id="CHEBI:24646"/>
        <dbReference type="ChEBI" id="CHEBI:29806"/>
        <dbReference type="ChEBI" id="CHEBI:30031"/>
        <dbReference type="ChEBI" id="CHEBI:132124"/>
        <dbReference type="EC" id="1.3.5.1"/>
    </reaction>
</comment>
<keyword evidence="9" id="KW-0249">Electron transport</keyword>
<dbReference type="GO" id="GO:0009055">
    <property type="term" value="F:electron transfer activity"/>
    <property type="evidence" value="ECO:0007669"/>
    <property type="project" value="TreeGrafter"/>
</dbReference>
<evidence type="ECO:0000256" key="4">
    <source>
        <dbReference type="ARBA" id="ARBA00012792"/>
    </source>
</evidence>
<dbReference type="GO" id="GO:0033765">
    <property type="term" value="F:steroid dehydrogenase activity, acting on the CH-CH group of donors"/>
    <property type="evidence" value="ECO:0007669"/>
    <property type="project" value="UniProtKB-ARBA"/>
</dbReference>
<dbReference type="GO" id="GO:0008177">
    <property type="term" value="F:succinate dehydrogenase (quinone) activity"/>
    <property type="evidence" value="ECO:0007669"/>
    <property type="project" value="UniProtKB-EC"/>
</dbReference>
<evidence type="ECO:0000259" key="15">
    <source>
        <dbReference type="Pfam" id="PF02910"/>
    </source>
</evidence>
<keyword evidence="5" id="KW-0813">Transport</keyword>
<evidence type="ECO:0000256" key="13">
    <source>
        <dbReference type="PIRSR" id="PIRSR630664-50"/>
    </source>
</evidence>
<dbReference type="EMBL" id="VSFF01000007">
    <property type="protein sequence ID" value="TYC14027.1"/>
    <property type="molecule type" value="Genomic_DNA"/>
</dbReference>